<evidence type="ECO:0000313" key="2">
    <source>
        <dbReference type="EMBL" id="GLL01476.1"/>
    </source>
</evidence>
<dbReference type="EMBL" id="BSFP01000016">
    <property type="protein sequence ID" value="GLL01476.1"/>
    <property type="molecule type" value="Genomic_DNA"/>
</dbReference>
<feature type="transmembrane region" description="Helical" evidence="1">
    <location>
        <begin position="194"/>
        <end position="215"/>
    </location>
</feature>
<protein>
    <recommendedName>
        <fullName evidence="4">Four helix bundle sensory module for signal transduction</fullName>
    </recommendedName>
</protein>
<comment type="caution">
    <text evidence="2">The sequence shown here is derived from an EMBL/GenBank/DDBJ whole genome shotgun (WGS) entry which is preliminary data.</text>
</comment>
<evidence type="ECO:0000313" key="3">
    <source>
        <dbReference type="Proteomes" id="UP001143480"/>
    </source>
</evidence>
<dbReference type="Proteomes" id="UP001143480">
    <property type="component" value="Unassembled WGS sequence"/>
</dbReference>
<sequence length="236" mass="24871">MPAARRKLSAAHEDLTPTAREGTMKRKTLDVIVGVGLVVLAGLLLVAGIVLTSNANFANDYVKTQLSQQQISFKTADTLTAEEKQSACLVQYAGQPLTTGKQAECYANEFIGLHLKSIADGKTYAQLGDVQTDLKAKVAAAQKANDPALADLQKQLTDTNTARETVFKGETLRGLLLTSYGFSEFGVKAGQAALVAYLAAGLLFLLGAAGLVHAVRTPASAGFAMPEAKVRETVTT</sequence>
<name>A0A9W6KJM3_9ACTN</name>
<keyword evidence="3" id="KW-1185">Reference proteome</keyword>
<reference evidence="2" key="2">
    <citation type="submission" date="2023-01" db="EMBL/GenBank/DDBJ databases">
        <authorList>
            <person name="Sun Q."/>
            <person name="Evtushenko L."/>
        </authorList>
    </citation>
    <scope>NUCLEOTIDE SEQUENCE</scope>
    <source>
        <strain evidence="2">VKM Ac-1321</strain>
    </source>
</reference>
<keyword evidence="1" id="KW-0472">Membrane</keyword>
<organism evidence="2 3">
    <name type="scientific">Dactylosporangium matsuzakiense</name>
    <dbReference type="NCBI Taxonomy" id="53360"/>
    <lineage>
        <taxon>Bacteria</taxon>
        <taxon>Bacillati</taxon>
        <taxon>Actinomycetota</taxon>
        <taxon>Actinomycetes</taxon>
        <taxon>Micromonosporales</taxon>
        <taxon>Micromonosporaceae</taxon>
        <taxon>Dactylosporangium</taxon>
    </lineage>
</organism>
<reference evidence="2" key="1">
    <citation type="journal article" date="2014" name="Int. J. Syst. Evol. Microbiol.">
        <title>Complete genome sequence of Corynebacterium casei LMG S-19264T (=DSM 44701T), isolated from a smear-ripened cheese.</title>
        <authorList>
            <consortium name="US DOE Joint Genome Institute (JGI-PGF)"/>
            <person name="Walter F."/>
            <person name="Albersmeier A."/>
            <person name="Kalinowski J."/>
            <person name="Ruckert C."/>
        </authorList>
    </citation>
    <scope>NUCLEOTIDE SEQUENCE</scope>
    <source>
        <strain evidence="2">VKM Ac-1321</strain>
    </source>
</reference>
<gene>
    <name evidence="2" type="ORF">GCM10017581_032170</name>
</gene>
<accession>A0A9W6KJM3</accession>
<evidence type="ECO:0008006" key="4">
    <source>
        <dbReference type="Google" id="ProtNLM"/>
    </source>
</evidence>
<proteinExistence type="predicted"/>
<evidence type="ECO:0000256" key="1">
    <source>
        <dbReference type="SAM" id="Phobius"/>
    </source>
</evidence>
<feature type="transmembrane region" description="Helical" evidence="1">
    <location>
        <begin position="29"/>
        <end position="51"/>
    </location>
</feature>
<dbReference type="AlphaFoldDB" id="A0A9W6KJM3"/>
<keyword evidence="1" id="KW-0812">Transmembrane</keyword>
<keyword evidence="1" id="KW-1133">Transmembrane helix</keyword>